<name>A0ABV0J1P7_9CYAN</name>
<evidence type="ECO:0000313" key="3">
    <source>
        <dbReference type="EMBL" id="MEP0815694.1"/>
    </source>
</evidence>
<accession>A0ABV0J1P7</accession>
<dbReference type="Gene3D" id="1.20.120.520">
    <property type="entry name" value="nmb1532 protein domain like"/>
    <property type="match status" value="1"/>
</dbReference>
<dbReference type="Pfam" id="PF01814">
    <property type="entry name" value="Hemerythrin"/>
    <property type="match status" value="1"/>
</dbReference>
<dbReference type="EMBL" id="JAMPKM010000001">
    <property type="protein sequence ID" value="MEP0815694.1"/>
    <property type="molecule type" value="Genomic_DNA"/>
</dbReference>
<keyword evidence="1" id="KW-0175">Coiled coil</keyword>
<proteinExistence type="predicted"/>
<evidence type="ECO:0000259" key="2">
    <source>
        <dbReference type="Pfam" id="PF01814"/>
    </source>
</evidence>
<dbReference type="PANTHER" id="PTHR35585:SF1">
    <property type="entry name" value="HHE DOMAIN PROTEIN (AFU_ORTHOLOGUE AFUA_4G00730)"/>
    <property type="match status" value="1"/>
</dbReference>
<keyword evidence="4" id="KW-1185">Reference proteome</keyword>
<protein>
    <submittedName>
        <fullName evidence="3">Hemerythrin domain-containing protein</fullName>
    </submittedName>
</protein>
<reference evidence="3 4" key="1">
    <citation type="submission" date="2022-04" db="EMBL/GenBank/DDBJ databases">
        <title>Positive selection, recombination, and allopatry shape intraspecific diversity of widespread and dominant cyanobacteria.</title>
        <authorList>
            <person name="Wei J."/>
            <person name="Shu W."/>
            <person name="Hu C."/>
        </authorList>
    </citation>
    <scope>NUCLEOTIDE SEQUENCE [LARGE SCALE GENOMIC DNA]</scope>
    <source>
        <strain evidence="3 4">GB2-A4</strain>
    </source>
</reference>
<comment type="caution">
    <text evidence="3">The sequence shown here is derived from an EMBL/GenBank/DDBJ whole genome shotgun (WGS) entry which is preliminary data.</text>
</comment>
<evidence type="ECO:0000256" key="1">
    <source>
        <dbReference type="SAM" id="Coils"/>
    </source>
</evidence>
<sequence length="158" mass="18215">MAKDKNQNILDLIATDHRKVEQIFSQIESASNLEQLYRYFNQLYKEVNLHARAEELVFYPGLREYEDTDAMIAEAESEHEEAAALLEEIKALSPDSAEFKEKIAELKKAILHHVQEEESEVFETARDGMDEQQLKQLGQEFQEAKTKLEDEVVEAASL</sequence>
<evidence type="ECO:0000313" key="4">
    <source>
        <dbReference type="Proteomes" id="UP001464891"/>
    </source>
</evidence>
<gene>
    <name evidence="3" type="ORF">NC998_01130</name>
</gene>
<dbReference type="Proteomes" id="UP001464891">
    <property type="component" value="Unassembled WGS sequence"/>
</dbReference>
<dbReference type="PANTHER" id="PTHR35585">
    <property type="entry name" value="HHE DOMAIN PROTEIN (AFU_ORTHOLOGUE AFUA_4G00730)"/>
    <property type="match status" value="1"/>
</dbReference>
<feature type="domain" description="Hemerythrin-like" evidence="2">
    <location>
        <begin position="9"/>
        <end position="124"/>
    </location>
</feature>
<dbReference type="RefSeq" id="WP_190431240.1">
    <property type="nucleotide sequence ID" value="NZ_JAMPKM010000001.1"/>
</dbReference>
<feature type="coiled-coil region" evidence="1">
    <location>
        <begin position="65"/>
        <end position="92"/>
    </location>
</feature>
<organism evidence="3 4">
    <name type="scientific">Trichocoleus desertorum GB2-A4</name>
    <dbReference type="NCBI Taxonomy" id="2933944"/>
    <lineage>
        <taxon>Bacteria</taxon>
        <taxon>Bacillati</taxon>
        <taxon>Cyanobacteriota</taxon>
        <taxon>Cyanophyceae</taxon>
        <taxon>Leptolyngbyales</taxon>
        <taxon>Trichocoleusaceae</taxon>
        <taxon>Trichocoleus</taxon>
    </lineage>
</organism>
<dbReference type="InterPro" id="IPR012312">
    <property type="entry name" value="Hemerythrin-like"/>
</dbReference>